<organism evidence="1 2">
    <name type="scientific">Meloidogyne javanica</name>
    <name type="common">Root-knot nematode worm</name>
    <dbReference type="NCBI Taxonomy" id="6303"/>
    <lineage>
        <taxon>Eukaryota</taxon>
        <taxon>Metazoa</taxon>
        <taxon>Ecdysozoa</taxon>
        <taxon>Nematoda</taxon>
        <taxon>Chromadorea</taxon>
        <taxon>Rhabditida</taxon>
        <taxon>Tylenchina</taxon>
        <taxon>Tylenchomorpha</taxon>
        <taxon>Tylenchoidea</taxon>
        <taxon>Meloidogynidae</taxon>
        <taxon>Meloidogyninae</taxon>
        <taxon>Meloidogyne</taxon>
        <taxon>Meloidogyne incognita group</taxon>
    </lineage>
</organism>
<dbReference type="WBParaSite" id="scaffold19347_cov154.g19200">
    <property type="protein sequence ID" value="scaffold19347_cov154.g19200"/>
    <property type="gene ID" value="scaffold19347_cov154.g19200"/>
</dbReference>
<reference evidence="2" key="1">
    <citation type="submission" date="2022-11" db="UniProtKB">
        <authorList>
            <consortium name="WormBaseParasite"/>
        </authorList>
    </citation>
    <scope>IDENTIFICATION</scope>
</reference>
<dbReference type="PANTHER" id="PTHR47331:SF1">
    <property type="entry name" value="GAG-LIKE PROTEIN"/>
    <property type="match status" value="1"/>
</dbReference>
<accession>A0A915LTX2</accession>
<dbReference type="Proteomes" id="UP000887561">
    <property type="component" value="Unplaced"/>
</dbReference>
<name>A0A915LTX2_MELJA</name>
<dbReference type="AlphaFoldDB" id="A0A915LTX2"/>
<dbReference type="PANTHER" id="PTHR47331">
    <property type="entry name" value="PHD-TYPE DOMAIN-CONTAINING PROTEIN"/>
    <property type="match status" value="1"/>
</dbReference>
<protein>
    <submittedName>
        <fullName evidence="2">Uncharacterized protein</fullName>
    </submittedName>
</protein>
<proteinExistence type="predicted"/>
<sequence length="163" mass="18777">MDGLQSIGLGDANIKEDYIKAEMEKKMTFNGVRYQTELLWNEATAAKLPTNYDLAYAQLLANLKSLRKTPELLESYDKIIAEQFEKGLIERVDPLEDKYSVGRKIHYLPHLPVVRKDKEHTKLRIVYNASAKKRNIPSLNHCLEKGPNLFNDLQDVISQKLFT</sequence>
<evidence type="ECO:0000313" key="1">
    <source>
        <dbReference type="Proteomes" id="UP000887561"/>
    </source>
</evidence>
<evidence type="ECO:0000313" key="2">
    <source>
        <dbReference type="WBParaSite" id="scaffold19347_cov154.g19200"/>
    </source>
</evidence>
<keyword evidence="1" id="KW-1185">Reference proteome</keyword>